<name>A0A1N6WQ81_9RHOO</name>
<gene>
    <name evidence="2" type="ORF">SAMN05421829_10833</name>
</gene>
<dbReference type="PROSITE" id="PS51257">
    <property type="entry name" value="PROKAR_LIPOPROTEIN"/>
    <property type="match status" value="1"/>
</dbReference>
<evidence type="ECO:0000313" key="2">
    <source>
        <dbReference type="EMBL" id="SIQ92201.1"/>
    </source>
</evidence>
<feature type="transmembrane region" description="Helical" evidence="1">
    <location>
        <begin position="21"/>
        <end position="39"/>
    </location>
</feature>
<protein>
    <recommendedName>
        <fullName evidence="4">Fimbrial assembly protein (PilN)</fullName>
    </recommendedName>
</protein>
<dbReference type="EMBL" id="FTMD01000008">
    <property type="protein sequence ID" value="SIQ92201.1"/>
    <property type="molecule type" value="Genomic_DNA"/>
</dbReference>
<sequence length="180" mass="19278">MRRVPLPVDLDFLQTRRRVSAAGWGLLVAGLLACALQFAEYRRASAEIDAREAAQTRAHEAARRAQPLAAAQGNPVGSEEAKALRGVAARLNADWGAMLGGVAGAQGEGVTWLSLQADQTRGRIAVAGQARSLAEMFEFVARLGAVQGIREAQLANYEWVQVGARDAVRFTVNAKWSGRP</sequence>
<keyword evidence="1" id="KW-0812">Transmembrane</keyword>
<keyword evidence="1" id="KW-1133">Transmembrane helix</keyword>
<reference evidence="3" key="1">
    <citation type="submission" date="2017-01" db="EMBL/GenBank/DDBJ databases">
        <authorList>
            <person name="Varghese N."/>
            <person name="Submissions S."/>
        </authorList>
    </citation>
    <scope>NUCLEOTIDE SEQUENCE [LARGE SCALE GENOMIC DNA]</scope>
    <source>
        <strain evidence="3">ATCC 51758</strain>
    </source>
</reference>
<accession>A0A1N6WQ81</accession>
<evidence type="ECO:0000256" key="1">
    <source>
        <dbReference type="SAM" id="Phobius"/>
    </source>
</evidence>
<dbReference type="STRING" id="34027.SAMN05421829_10833"/>
<dbReference type="Proteomes" id="UP000186819">
    <property type="component" value="Unassembled WGS sequence"/>
</dbReference>
<evidence type="ECO:0008006" key="4">
    <source>
        <dbReference type="Google" id="ProtNLM"/>
    </source>
</evidence>
<keyword evidence="1" id="KW-0472">Membrane</keyword>
<evidence type="ECO:0000313" key="3">
    <source>
        <dbReference type="Proteomes" id="UP000186819"/>
    </source>
</evidence>
<keyword evidence="3" id="KW-1185">Reference proteome</keyword>
<proteinExistence type="predicted"/>
<dbReference type="AlphaFoldDB" id="A0A1N6WQ81"/>
<organism evidence="2 3">
    <name type="scientific">Aromatoleum tolulyticum</name>
    <dbReference type="NCBI Taxonomy" id="34027"/>
    <lineage>
        <taxon>Bacteria</taxon>
        <taxon>Pseudomonadati</taxon>
        <taxon>Pseudomonadota</taxon>
        <taxon>Betaproteobacteria</taxon>
        <taxon>Rhodocyclales</taxon>
        <taxon>Rhodocyclaceae</taxon>
        <taxon>Aromatoleum</taxon>
    </lineage>
</organism>